<feature type="coiled-coil region" evidence="1">
    <location>
        <begin position="34"/>
        <end position="61"/>
    </location>
</feature>
<evidence type="ECO:0000313" key="2">
    <source>
        <dbReference type="EMBL" id="DAE16987.1"/>
    </source>
</evidence>
<name>A0A8S5QDP8_9CAUD</name>
<protein>
    <submittedName>
        <fullName evidence="2">ATP-dependent protease</fullName>
    </submittedName>
</protein>
<dbReference type="EMBL" id="BK015634">
    <property type="protein sequence ID" value="DAE16987.1"/>
    <property type="molecule type" value="Genomic_DNA"/>
</dbReference>
<keyword evidence="2" id="KW-0378">Hydrolase</keyword>
<evidence type="ECO:0000256" key="1">
    <source>
        <dbReference type="SAM" id="Coils"/>
    </source>
</evidence>
<keyword evidence="1" id="KW-0175">Coiled coil</keyword>
<dbReference type="GO" id="GO:0008233">
    <property type="term" value="F:peptidase activity"/>
    <property type="evidence" value="ECO:0007669"/>
    <property type="project" value="UniProtKB-KW"/>
</dbReference>
<keyword evidence="2" id="KW-0645">Protease</keyword>
<dbReference type="GO" id="GO:0006508">
    <property type="term" value="P:proteolysis"/>
    <property type="evidence" value="ECO:0007669"/>
    <property type="project" value="UniProtKB-KW"/>
</dbReference>
<proteinExistence type="predicted"/>
<sequence>MSLIISAYTQEGIVMAADSRVTINVNGNIKYNCMEDKDKIIASLRKQLKDALSRCNALEQENALLSYQLEKEKKCPESH</sequence>
<accession>A0A8S5QDP8</accession>
<reference evidence="2" key="1">
    <citation type="journal article" date="2021" name="Proc. Natl. Acad. Sci. U.S.A.">
        <title>A Catalog of Tens of Thousands of Viruses from Human Metagenomes Reveals Hidden Associations with Chronic Diseases.</title>
        <authorList>
            <person name="Tisza M.J."/>
            <person name="Buck C.B."/>
        </authorList>
    </citation>
    <scope>NUCLEOTIDE SEQUENCE</scope>
    <source>
        <strain evidence="2">CtZ0X1</strain>
    </source>
</reference>
<organism evidence="2">
    <name type="scientific">Siphoviridae sp. ctZ0X1</name>
    <dbReference type="NCBI Taxonomy" id="2825554"/>
    <lineage>
        <taxon>Viruses</taxon>
        <taxon>Duplodnaviria</taxon>
        <taxon>Heunggongvirae</taxon>
        <taxon>Uroviricota</taxon>
        <taxon>Caudoviricetes</taxon>
    </lineage>
</organism>